<proteinExistence type="predicted"/>
<protein>
    <submittedName>
        <fullName evidence="1">Uncharacterized protein</fullName>
    </submittedName>
</protein>
<dbReference type="AlphaFoldDB" id="A0A6A7BNH3"/>
<reference evidence="1" key="1">
    <citation type="submission" date="2020-01" db="EMBL/GenBank/DDBJ databases">
        <authorList>
            <consortium name="DOE Joint Genome Institute"/>
            <person name="Haridas S."/>
            <person name="Albert R."/>
            <person name="Binder M."/>
            <person name="Bloem J."/>
            <person name="Labutti K."/>
            <person name="Salamov A."/>
            <person name="Andreopoulos B."/>
            <person name="Baker S.E."/>
            <person name="Barry K."/>
            <person name="Bills G."/>
            <person name="Bluhm B.H."/>
            <person name="Cannon C."/>
            <person name="Castanera R."/>
            <person name="Culley D.E."/>
            <person name="Daum C."/>
            <person name="Ezra D."/>
            <person name="Gonzalez J.B."/>
            <person name="Henrissat B."/>
            <person name="Kuo A."/>
            <person name="Liang C."/>
            <person name="Lipzen A."/>
            <person name="Lutzoni F."/>
            <person name="Magnuson J."/>
            <person name="Mondo S."/>
            <person name="Nolan M."/>
            <person name="Ohm R."/>
            <person name="Pangilinan J."/>
            <person name="Park H.-J."/>
            <person name="Ramirez L."/>
            <person name="Alfaro M."/>
            <person name="Sun H."/>
            <person name="Tritt A."/>
            <person name="Yoshinaga Y."/>
            <person name="Zwiers L.-H."/>
            <person name="Turgeon B.G."/>
            <person name="Goodwin S.B."/>
            <person name="Spatafora J.W."/>
            <person name="Crous P.W."/>
            <person name="Grigoriev I.V."/>
        </authorList>
    </citation>
    <scope>NUCLEOTIDE SEQUENCE</scope>
    <source>
        <strain evidence="1">IPT5</strain>
    </source>
</reference>
<dbReference type="EMBL" id="MU006288">
    <property type="protein sequence ID" value="KAF2856991.1"/>
    <property type="molecule type" value="Genomic_DNA"/>
</dbReference>
<organism evidence="1 2">
    <name type="scientific">Plenodomus tracheiphilus IPT5</name>
    <dbReference type="NCBI Taxonomy" id="1408161"/>
    <lineage>
        <taxon>Eukaryota</taxon>
        <taxon>Fungi</taxon>
        <taxon>Dikarya</taxon>
        <taxon>Ascomycota</taxon>
        <taxon>Pezizomycotina</taxon>
        <taxon>Dothideomycetes</taxon>
        <taxon>Pleosporomycetidae</taxon>
        <taxon>Pleosporales</taxon>
        <taxon>Pleosporineae</taxon>
        <taxon>Leptosphaeriaceae</taxon>
        <taxon>Plenodomus</taxon>
    </lineage>
</organism>
<gene>
    <name evidence="1" type="ORF">T440DRAFT_383421</name>
</gene>
<keyword evidence="2" id="KW-1185">Reference proteome</keyword>
<name>A0A6A7BNH3_9PLEO</name>
<evidence type="ECO:0000313" key="2">
    <source>
        <dbReference type="Proteomes" id="UP000799423"/>
    </source>
</evidence>
<dbReference type="Proteomes" id="UP000799423">
    <property type="component" value="Unassembled WGS sequence"/>
</dbReference>
<dbReference type="OrthoDB" id="5368934at2759"/>
<evidence type="ECO:0000313" key="1">
    <source>
        <dbReference type="EMBL" id="KAF2856991.1"/>
    </source>
</evidence>
<sequence>MTEYASDLYPYSLEKAIKADCGEHDRDCFVVDVGHNEFGVQVDSLQHLINVVECHQSNTEELRPIRKLYIIGAWRLTPSKEECEGFGEETKRHEGEPHLFTKQEEEWHEAGKNIAKFVALMPKLEELTWISSLPFTAWVWEGLSLSMTKIIIDIGFPVRLQVNGFDDIYKSYITCKELKPLIQQTKLEELRLFHMQDSYQNIIWETVYRNTNEDGMRLLDLTMAEPPLVRPKHWQKANDVAGLTVAIAEACGKEYK</sequence>
<accession>A0A6A7BNH3</accession>